<keyword evidence="3" id="KW-1185">Reference proteome</keyword>
<dbReference type="EMBL" id="ML211390">
    <property type="protein sequence ID" value="TFK83473.1"/>
    <property type="molecule type" value="Genomic_DNA"/>
</dbReference>
<dbReference type="Proteomes" id="UP000308197">
    <property type="component" value="Unassembled WGS sequence"/>
</dbReference>
<dbReference type="InParanoid" id="A0A5C3PC98"/>
<proteinExistence type="predicted"/>
<feature type="region of interest" description="Disordered" evidence="1">
    <location>
        <begin position="95"/>
        <end position="126"/>
    </location>
</feature>
<feature type="compositionally biased region" description="Basic and acidic residues" evidence="1">
    <location>
        <begin position="12"/>
        <end position="32"/>
    </location>
</feature>
<sequence>MKLTLKAPPPALKEDADKDADSAEEVHEKEPLKVSGKQWRKLYGEARSKMGDIEPGGCSLITNTIMISSSASFAPCPTPLTAGFTLRLNLLSPPPAQPLYHHDDPRAANPPPESTPNIVRQPPPLPTEVDTVHTLLRPLQTGLEHEGEVWLAQPCQPHRPGGPPSEVVLKCVIPSRLPRPPTDLTEATLHRECLYTLPYEVVDCEAKAYEWLHDLQGSTLPYYHGVHPVTMPWDEVVSNLRSPRSGVSTREWHIHHLDISDANILVDEEHDYAVLIDFINIARLQIMEKPEDTYLWAFERDIEDLVREFLQCRRHHSEFVKYVQVNHRDVESVYPVIFEPEAEED</sequence>
<accession>A0A5C3PC98</accession>
<evidence type="ECO:0000256" key="1">
    <source>
        <dbReference type="SAM" id="MobiDB-lite"/>
    </source>
</evidence>
<reference evidence="2 3" key="1">
    <citation type="journal article" date="2019" name="Nat. Ecol. Evol.">
        <title>Megaphylogeny resolves global patterns of mushroom evolution.</title>
        <authorList>
            <person name="Varga T."/>
            <person name="Krizsan K."/>
            <person name="Foldi C."/>
            <person name="Dima B."/>
            <person name="Sanchez-Garcia M."/>
            <person name="Sanchez-Ramirez S."/>
            <person name="Szollosi G.J."/>
            <person name="Szarkandi J.G."/>
            <person name="Papp V."/>
            <person name="Albert L."/>
            <person name="Andreopoulos W."/>
            <person name="Angelini C."/>
            <person name="Antonin V."/>
            <person name="Barry K.W."/>
            <person name="Bougher N.L."/>
            <person name="Buchanan P."/>
            <person name="Buyck B."/>
            <person name="Bense V."/>
            <person name="Catcheside P."/>
            <person name="Chovatia M."/>
            <person name="Cooper J."/>
            <person name="Damon W."/>
            <person name="Desjardin D."/>
            <person name="Finy P."/>
            <person name="Geml J."/>
            <person name="Haridas S."/>
            <person name="Hughes K."/>
            <person name="Justo A."/>
            <person name="Karasinski D."/>
            <person name="Kautmanova I."/>
            <person name="Kiss B."/>
            <person name="Kocsube S."/>
            <person name="Kotiranta H."/>
            <person name="LaButti K.M."/>
            <person name="Lechner B.E."/>
            <person name="Liimatainen K."/>
            <person name="Lipzen A."/>
            <person name="Lukacs Z."/>
            <person name="Mihaltcheva S."/>
            <person name="Morgado L.N."/>
            <person name="Niskanen T."/>
            <person name="Noordeloos M.E."/>
            <person name="Ohm R.A."/>
            <person name="Ortiz-Santana B."/>
            <person name="Ovrebo C."/>
            <person name="Racz N."/>
            <person name="Riley R."/>
            <person name="Savchenko A."/>
            <person name="Shiryaev A."/>
            <person name="Soop K."/>
            <person name="Spirin V."/>
            <person name="Szebenyi C."/>
            <person name="Tomsovsky M."/>
            <person name="Tulloss R.E."/>
            <person name="Uehling J."/>
            <person name="Grigoriev I.V."/>
            <person name="Vagvolgyi C."/>
            <person name="Papp T."/>
            <person name="Martin F.M."/>
            <person name="Miettinen O."/>
            <person name="Hibbett D.S."/>
            <person name="Nagy L.G."/>
        </authorList>
    </citation>
    <scope>NUCLEOTIDE SEQUENCE [LARGE SCALE GENOMIC DNA]</scope>
    <source>
        <strain evidence="2 3">HHB13444</strain>
    </source>
</reference>
<gene>
    <name evidence="2" type="ORF">K466DRAFT_602822</name>
</gene>
<evidence type="ECO:0000313" key="3">
    <source>
        <dbReference type="Proteomes" id="UP000308197"/>
    </source>
</evidence>
<dbReference type="AlphaFoldDB" id="A0A5C3PC98"/>
<protein>
    <submittedName>
        <fullName evidence="2">Uncharacterized protein</fullName>
    </submittedName>
</protein>
<feature type="region of interest" description="Disordered" evidence="1">
    <location>
        <begin position="1"/>
        <end position="34"/>
    </location>
</feature>
<name>A0A5C3PC98_9APHY</name>
<evidence type="ECO:0000313" key="2">
    <source>
        <dbReference type="EMBL" id="TFK83473.1"/>
    </source>
</evidence>
<organism evidence="2 3">
    <name type="scientific">Polyporus arcularius HHB13444</name>
    <dbReference type="NCBI Taxonomy" id="1314778"/>
    <lineage>
        <taxon>Eukaryota</taxon>
        <taxon>Fungi</taxon>
        <taxon>Dikarya</taxon>
        <taxon>Basidiomycota</taxon>
        <taxon>Agaricomycotina</taxon>
        <taxon>Agaricomycetes</taxon>
        <taxon>Polyporales</taxon>
        <taxon>Polyporaceae</taxon>
        <taxon>Polyporus</taxon>
    </lineage>
</organism>